<feature type="binding site" evidence="11">
    <location>
        <position position="286"/>
    </location>
    <ligand>
        <name>thiamine diphosphate</name>
        <dbReference type="ChEBI" id="CHEBI:58937"/>
    </ligand>
</feature>
<dbReference type="FunCoup" id="A0A2S8SRH4">
    <property type="interactions" value="347"/>
</dbReference>
<evidence type="ECO:0000256" key="9">
    <source>
        <dbReference type="ARBA" id="ARBA00023229"/>
    </source>
</evidence>
<dbReference type="PANTHER" id="PTHR43322">
    <property type="entry name" value="1-D-DEOXYXYLULOSE 5-PHOSPHATE SYNTHASE-RELATED"/>
    <property type="match status" value="1"/>
</dbReference>
<dbReference type="GO" id="GO:0030976">
    <property type="term" value="F:thiamine pyrophosphate binding"/>
    <property type="evidence" value="ECO:0007669"/>
    <property type="project" value="UniProtKB-UniRule"/>
</dbReference>
<evidence type="ECO:0000259" key="13">
    <source>
        <dbReference type="SMART" id="SM00861"/>
    </source>
</evidence>
<feature type="binding site" evidence="11">
    <location>
        <position position="176"/>
    </location>
    <ligand>
        <name>thiamine diphosphate</name>
        <dbReference type="ChEBI" id="CHEBI:58937"/>
    </ligand>
</feature>
<dbReference type="AlphaFoldDB" id="A0A2S8SRH4"/>
<dbReference type="GO" id="GO:0005829">
    <property type="term" value="C:cytosol"/>
    <property type="evidence" value="ECO:0007669"/>
    <property type="project" value="TreeGrafter"/>
</dbReference>
<dbReference type="Proteomes" id="UP000237684">
    <property type="component" value="Unassembled WGS sequence"/>
</dbReference>
<dbReference type="GO" id="GO:0000287">
    <property type="term" value="F:magnesium ion binding"/>
    <property type="evidence" value="ECO:0007669"/>
    <property type="project" value="UniProtKB-UniRule"/>
</dbReference>
<dbReference type="SMART" id="SM00861">
    <property type="entry name" value="Transket_pyr"/>
    <property type="match status" value="1"/>
</dbReference>
<accession>A0A2S8SRH4</accession>
<dbReference type="RefSeq" id="WP_106380457.1">
    <property type="nucleotide sequence ID" value="NZ_NIGF01000012.1"/>
</dbReference>
<protein>
    <recommendedName>
        <fullName evidence="11">1-deoxy-D-xylulose-5-phosphate synthase</fullName>
        <ecNumber evidence="11">2.2.1.7</ecNumber>
    </recommendedName>
    <alternativeName>
        <fullName evidence="11">1-deoxyxylulose-5-phosphate synthase</fullName>
        <shortName evidence="11">DXP synthase</shortName>
        <shortName evidence="11">DXPS</shortName>
    </alternativeName>
</protein>
<dbReference type="PANTHER" id="PTHR43322:SF5">
    <property type="entry name" value="1-DEOXY-D-XYLULOSE-5-PHOSPHATE SYNTHASE, CHLOROPLASTIC"/>
    <property type="match status" value="1"/>
</dbReference>
<comment type="caution">
    <text evidence="14">The sequence shown here is derived from an EMBL/GenBank/DDBJ whole genome shotgun (WGS) entry which is preliminary data.</text>
</comment>
<keyword evidence="4 11" id="KW-0808">Transferase</keyword>
<evidence type="ECO:0000256" key="5">
    <source>
        <dbReference type="ARBA" id="ARBA00022723"/>
    </source>
</evidence>
<dbReference type="GO" id="GO:0008661">
    <property type="term" value="F:1-deoxy-D-xylulose-5-phosphate synthase activity"/>
    <property type="evidence" value="ECO:0007669"/>
    <property type="project" value="UniProtKB-UniRule"/>
</dbReference>
<dbReference type="SUPFAM" id="SSF52518">
    <property type="entry name" value="Thiamin diphosphate-binding fold (THDP-binding)"/>
    <property type="match status" value="2"/>
</dbReference>
<dbReference type="NCBIfam" id="NF003933">
    <property type="entry name" value="PRK05444.2-2"/>
    <property type="match status" value="1"/>
</dbReference>
<evidence type="ECO:0000256" key="2">
    <source>
        <dbReference type="ARBA" id="ARBA00011081"/>
    </source>
</evidence>
<comment type="pathway">
    <text evidence="1 11">Metabolic intermediate biosynthesis; 1-deoxy-D-xylulose 5-phosphate biosynthesis; 1-deoxy-D-xylulose 5-phosphate from D-glyceraldehyde 3-phosphate and pyruvate: step 1/1.</text>
</comment>
<evidence type="ECO:0000256" key="10">
    <source>
        <dbReference type="ARBA" id="ARBA00055605"/>
    </source>
</evidence>
<evidence type="ECO:0000256" key="3">
    <source>
        <dbReference type="ARBA" id="ARBA00011738"/>
    </source>
</evidence>
<dbReference type="InterPro" id="IPR005477">
    <property type="entry name" value="Dxylulose-5-P_synthase"/>
</dbReference>
<dbReference type="Pfam" id="PF13292">
    <property type="entry name" value="DXP_synthase_N"/>
    <property type="match status" value="1"/>
</dbReference>
<feature type="binding site" evidence="11">
    <location>
        <position position="385"/>
    </location>
    <ligand>
        <name>thiamine diphosphate</name>
        <dbReference type="ChEBI" id="CHEBI:58937"/>
    </ligand>
</feature>
<keyword evidence="5 11" id="KW-0479">Metal-binding</keyword>
<dbReference type="GO" id="GO:0009228">
    <property type="term" value="P:thiamine biosynthetic process"/>
    <property type="evidence" value="ECO:0007669"/>
    <property type="project" value="UniProtKB-UniRule"/>
</dbReference>
<evidence type="ECO:0000313" key="14">
    <source>
        <dbReference type="EMBL" id="PQV63378.1"/>
    </source>
</evidence>
<comment type="function">
    <text evidence="10 11">Catalyzes the acyloin condensation reaction between C atoms 2 and 3 of pyruvate and glyceraldehyde 3-phosphate to yield 1-deoxy-D-xylulose-5-phosphate (DXP).</text>
</comment>
<comment type="catalytic activity">
    <reaction evidence="11">
        <text>D-glyceraldehyde 3-phosphate + pyruvate + H(+) = 1-deoxy-D-xylulose 5-phosphate + CO2</text>
        <dbReference type="Rhea" id="RHEA:12605"/>
        <dbReference type="ChEBI" id="CHEBI:15361"/>
        <dbReference type="ChEBI" id="CHEBI:15378"/>
        <dbReference type="ChEBI" id="CHEBI:16526"/>
        <dbReference type="ChEBI" id="CHEBI:57792"/>
        <dbReference type="ChEBI" id="CHEBI:59776"/>
        <dbReference type="EC" id="2.2.1.7"/>
    </reaction>
</comment>
<comment type="caution">
    <text evidence="11">Lacks conserved residue(s) required for the propagation of feature annotation.</text>
</comment>
<reference evidence="14 15" key="1">
    <citation type="journal article" date="2018" name="Syst. Appl. Microbiol.">
        <title>Abditibacterium utsteinense sp. nov., the first cultivated member of candidate phylum FBP, isolated from ice-free Antarctic soil samples.</title>
        <authorList>
            <person name="Tahon G."/>
            <person name="Tytgat B."/>
            <person name="Lebbe L."/>
            <person name="Carlier A."/>
            <person name="Willems A."/>
        </authorList>
    </citation>
    <scope>NUCLEOTIDE SEQUENCE [LARGE SCALE GENOMIC DNA]</scope>
    <source>
        <strain evidence="14 15">LMG 29911</strain>
    </source>
</reference>
<keyword evidence="15" id="KW-1185">Reference proteome</keyword>
<dbReference type="InterPro" id="IPR029061">
    <property type="entry name" value="THDP-binding"/>
</dbReference>
<comment type="cofactor">
    <cofactor evidence="11">
        <name>Mg(2+)</name>
        <dbReference type="ChEBI" id="CHEBI:18420"/>
    </cofactor>
    <text evidence="11">Binds 1 Mg(2+) ion per subunit.</text>
</comment>
<dbReference type="SUPFAM" id="SSF52922">
    <property type="entry name" value="TK C-terminal domain-like"/>
    <property type="match status" value="1"/>
</dbReference>
<feature type="domain" description="Transketolase-like pyrimidine-binding" evidence="13">
    <location>
        <begin position="334"/>
        <end position="501"/>
    </location>
</feature>
<keyword evidence="9 11" id="KW-0414">Isoprene biosynthesis</keyword>
<evidence type="ECO:0000256" key="12">
    <source>
        <dbReference type="SAM" id="MobiDB-lite"/>
    </source>
</evidence>
<evidence type="ECO:0000313" key="15">
    <source>
        <dbReference type="Proteomes" id="UP000237684"/>
    </source>
</evidence>
<dbReference type="NCBIfam" id="TIGR00204">
    <property type="entry name" value="dxs"/>
    <property type="match status" value="1"/>
</dbReference>
<feature type="region of interest" description="Disordered" evidence="12">
    <location>
        <begin position="101"/>
        <end position="120"/>
    </location>
</feature>
<sequence length="683" mass="73615">MKYLSKINSPADLKKLNLSQLPEVAVEIRDFIIKTLADSPCGGHFGGPLGAVDICVALHYVFNSPKDKIVFDVGYQAYAHKILTGRRDRFHTLRQKNGIAPFPRLEESEHDTNSPGHGSTSISQALGYAVARDLQGGKESVVAVIGDGSMVGGLALEGLHQGGHQKSDLIVILNDNEMGISHNYSSLATYLRRVRTDPIYKNTRQSLEEIFKKLPGGEIVIEVGHKLRAGVRSMVVPGLWFEELGYHYIGPINGHNYSELIAALKTARALGGPVLIHTVTVKGKGFEKAEKEDGQIKWHAATPAELEKAGFGSNKADNLQEDSATLVKPKSAPPSYTQVFSDTLCELAQKDDKIVAITAAMPGGTGIDQFIEKFPGRGFDVGMTEEHAVTFASGLALRGLRPVVAIYSTFMQRGYDQIIHDVCQHTKGGLPVTFALDRGGLVGEDGATHQGVMDLTYLRSIPHLTVMAPKDELELRSMLATCLSLDGPAAIRYPRGTGVGHDLSAPYEAMPVGIGELIYDDENPDVGVIAIGYSVQMALGAVEKLRAQGHKVALFNARFVKPLDENGICDLAKRCKRLVTIEENARLGGFGSAVLECLQRHEILVPTEIVGIPDEFIHHASPKIQRAELGLDGDGIEATIVKNLAKIQYSTAKNESNSTKNGAIEKNGAANGAKALVEVKASS</sequence>
<dbReference type="GO" id="GO:0019288">
    <property type="term" value="P:isopentenyl diphosphate biosynthetic process, methylerythritol 4-phosphate pathway"/>
    <property type="evidence" value="ECO:0007669"/>
    <property type="project" value="TreeGrafter"/>
</dbReference>
<dbReference type="Pfam" id="PF02779">
    <property type="entry name" value="Transket_pyr"/>
    <property type="match status" value="1"/>
</dbReference>
<dbReference type="FunFam" id="3.40.50.920:FF:000002">
    <property type="entry name" value="1-deoxy-D-xylulose-5-phosphate synthase"/>
    <property type="match status" value="1"/>
</dbReference>
<name>A0A2S8SRH4_9BACT</name>
<feature type="binding site" evidence="11">
    <location>
        <position position="147"/>
    </location>
    <ligand>
        <name>Mg(2+)</name>
        <dbReference type="ChEBI" id="CHEBI:18420"/>
    </ligand>
</feature>
<evidence type="ECO:0000256" key="7">
    <source>
        <dbReference type="ARBA" id="ARBA00022977"/>
    </source>
</evidence>
<dbReference type="HAMAP" id="MF_00315">
    <property type="entry name" value="DXP_synth"/>
    <property type="match status" value="1"/>
</dbReference>
<keyword evidence="6 11" id="KW-0460">Magnesium</keyword>
<dbReference type="InterPro" id="IPR033248">
    <property type="entry name" value="Transketolase_C"/>
</dbReference>
<evidence type="ECO:0000256" key="11">
    <source>
        <dbReference type="HAMAP-Rule" id="MF_00315"/>
    </source>
</evidence>
<comment type="subunit">
    <text evidence="3 11">Homodimer.</text>
</comment>
<evidence type="ECO:0000256" key="4">
    <source>
        <dbReference type="ARBA" id="ARBA00022679"/>
    </source>
</evidence>
<dbReference type="InterPro" id="IPR009014">
    <property type="entry name" value="Transketo_C/PFOR_II"/>
</dbReference>
<dbReference type="GO" id="GO:0016114">
    <property type="term" value="P:terpenoid biosynthetic process"/>
    <property type="evidence" value="ECO:0007669"/>
    <property type="project" value="UniProtKB-UniRule"/>
</dbReference>
<organism evidence="14 15">
    <name type="scientific">Abditibacterium utsteinense</name>
    <dbReference type="NCBI Taxonomy" id="1960156"/>
    <lineage>
        <taxon>Bacteria</taxon>
        <taxon>Pseudomonadati</taxon>
        <taxon>Abditibacteriota</taxon>
        <taxon>Abditibacteriia</taxon>
        <taxon>Abditibacteriales</taxon>
        <taxon>Abditibacteriaceae</taxon>
        <taxon>Abditibacterium</taxon>
    </lineage>
</organism>
<dbReference type="UniPathway" id="UPA00064">
    <property type="reaction ID" value="UER00091"/>
</dbReference>
<evidence type="ECO:0000256" key="1">
    <source>
        <dbReference type="ARBA" id="ARBA00004980"/>
    </source>
</evidence>
<feature type="binding site" evidence="11">
    <location>
        <begin position="148"/>
        <end position="149"/>
    </location>
    <ligand>
        <name>thiamine diphosphate</name>
        <dbReference type="ChEBI" id="CHEBI:58937"/>
    </ligand>
</feature>
<dbReference type="CDD" id="cd02007">
    <property type="entry name" value="TPP_DXS"/>
    <property type="match status" value="1"/>
</dbReference>
<keyword evidence="8 11" id="KW-0786">Thiamine pyrophosphate</keyword>
<dbReference type="Gene3D" id="3.40.50.970">
    <property type="match status" value="2"/>
</dbReference>
<dbReference type="CDD" id="cd07033">
    <property type="entry name" value="TPP_PYR_DXS_TK_like"/>
    <property type="match status" value="1"/>
</dbReference>
<feature type="binding site" evidence="11">
    <location>
        <position position="176"/>
    </location>
    <ligand>
        <name>Mg(2+)</name>
        <dbReference type="ChEBI" id="CHEBI:18420"/>
    </ligand>
</feature>
<dbReference type="EMBL" id="NIGF01000012">
    <property type="protein sequence ID" value="PQV63378.1"/>
    <property type="molecule type" value="Genomic_DNA"/>
</dbReference>
<dbReference type="FunFam" id="3.40.50.970:FF:000005">
    <property type="entry name" value="1-deoxy-D-xylulose-5-phosphate synthase"/>
    <property type="match status" value="1"/>
</dbReference>
<gene>
    <name evidence="11" type="primary">dxs</name>
    <name evidence="14" type="ORF">B1R32_11233</name>
</gene>
<proteinExistence type="inferred from homology"/>
<dbReference type="InterPro" id="IPR005475">
    <property type="entry name" value="Transketolase-like_Pyr-bd"/>
</dbReference>
<dbReference type="Pfam" id="PF02780">
    <property type="entry name" value="Transketolase_C"/>
    <property type="match status" value="1"/>
</dbReference>
<comment type="cofactor">
    <cofactor evidence="11">
        <name>thiamine diphosphate</name>
        <dbReference type="ChEBI" id="CHEBI:58937"/>
    </cofactor>
    <text evidence="11">Binds 1 thiamine pyrophosphate per subunit.</text>
</comment>
<dbReference type="EC" id="2.2.1.7" evidence="11"/>
<keyword evidence="7 11" id="KW-0784">Thiamine biosynthesis</keyword>
<dbReference type="InParanoid" id="A0A2S8SRH4"/>
<dbReference type="OrthoDB" id="9803371at2"/>
<dbReference type="Gene3D" id="3.40.50.920">
    <property type="match status" value="1"/>
</dbReference>
<comment type="similarity">
    <text evidence="2 11">Belongs to the transketolase family. DXPS subfamily.</text>
</comment>
<evidence type="ECO:0000256" key="8">
    <source>
        <dbReference type="ARBA" id="ARBA00023052"/>
    </source>
</evidence>
<evidence type="ECO:0000256" key="6">
    <source>
        <dbReference type="ARBA" id="ARBA00022842"/>
    </source>
</evidence>